<keyword evidence="1" id="KW-0378">Hydrolase</keyword>
<name>A0A841B2E9_9PSEU</name>
<evidence type="ECO:0000313" key="4">
    <source>
        <dbReference type="Proteomes" id="UP000580861"/>
    </source>
</evidence>
<evidence type="ECO:0000259" key="2">
    <source>
        <dbReference type="Pfam" id="PF00144"/>
    </source>
</evidence>
<keyword evidence="4" id="KW-1185">Reference proteome</keyword>
<evidence type="ECO:0000256" key="1">
    <source>
        <dbReference type="ARBA" id="ARBA00022801"/>
    </source>
</evidence>
<dbReference type="EMBL" id="JACHMX010000001">
    <property type="protein sequence ID" value="MBB5853507.1"/>
    <property type="molecule type" value="Genomic_DNA"/>
</dbReference>
<dbReference type="Gene3D" id="2.60.120.260">
    <property type="entry name" value="Galactose-binding domain-like"/>
    <property type="match status" value="1"/>
</dbReference>
<protein>
    <submittedName>
        <fullName evidence="3">CubicO group peptidase (Beta-lactamase class C family)</fullName>
    </submittedName>
</protein>
<accession>A0A841B2E9</accession>
<dbReference type="Proteomes" id="UP000580861">
    <property type="component" value="Unassembled WGS sequence"/>
</dbReference>
<dbReference type="Gene3D" id="3.40.710.10">
    <property type="entry name" value="DD-peptidase/beta-lactamase superfamily"/>
    <property type="match status" value="1"/>
</dbReference>
<dbReference type="PANTHER" id="PTHR43283:SF11">
    <property type="entry name" value="BETA-LACTAMASE-RELATED DOMAIN-CONTAINING PROTEIN"/>
    <property type="match status" value="1"/>
</dbReference>
<feature type="domain" description="Beta-lactamase-related" evidence="2">
    <location>
        <begin position="109"/>
        <end position="434"/>
    </location>
</feature>
<organism evidence="3 4">
    <name type="scientific">Amycolatopsis umgeniensis</name>
    <dbReference type="NCBI Taxonomy" id="336628"/>
    <lineage>
        <taxon>Bacteria</taxon>
        <taxon>Bacillati</taxon>
        <taxon>Actinomycetota</taxon>
        <taxon>Actinomycetes</taxon>
        <taxon>Pseudonocardiales</taxon>
        <taxon>Pseudonocardiaceae</taxon>
        <taxon>Amycolatopsis</taxon>
    </lineage>
</organism>
<dbReference type="InterPro" id="IPR001466">
    <property type="entry name" value="Beta-lactam-related"/>
</dbReference>
<dbReference type="Pfam" id="PF20773">
    <property type="entry name" value="InhA-like_MAM"/>
    <property type="match status" value="1"/>
</dbReference>
<dbReference type="InterPro" id="IPR012338">
    <property type="entry name" value="Beta-lactam/transpept-like"/>
</dbReference>
<dbReference type="SUPFAM" id="SSF56601">
    <property type="entry name" value="beta-lactamase/transpeptidase-like"/>
    <property type="match status" value="1"/>
</dbReference>
<evidence type="ECO:0000313" key="3">
    <source>
        <dbReference type="EMBL" id="MBB5853507.1"/>
    </source>
</evidence>
<dbReference type="GO" id="GO:0016787">
    <property type="term" value="F:hydrolase activity"/>
    <property type="evidence" value="ECO:0007669"/>
    <property type="project" value="UniProtKB-KW"/>
</dbReference>
<proteinExistence type="predicted"/>
<sequence>MPTDALAMRSRSRAEPRRHRARKILIAAASVLVAATTLSTAGAQAIPGTGQQEDRAAGRFDKPRGGFAPASTVLRDGAPADVGLDPEPIKAAERFVDSWTKPDATGHPHFSGAVGLLAHDGVVVERQAVGGAVRYADANGTELPPEQQVPMRADTIFDMASISKLFTSIAVMQLAETGKLDISAPVVRYLPEFGVNGKEAVTVQQLLTHVSGFAATPLPSLWEGYPDIPSRRKAILDSPLKNPPGSTYLYSDINLLTLGLLVEKLAGAPLDKVVQDRIAAPLGLADTGYNPPVSKLARVAATEYAVKPPRGLVRGEVHDENAWSLGGVAGHAGVFSTAGDMAVLAQTILNGGAYRGQRILRPETVQSMLTNYNHKFPDNSHGLGFELDQPWYMGALSAPSTAGHTGFTGTSLVIDPLSRSFAILLTNRVHPTRNWGSINLARETWASSLAKAMAVRPAHGRDAWFSGAGDVSTATLTTPPLRTRGGPLKVSFDAFVDTEGPSDSLFLEISTDGGATWKSITLRASGPGAPAGDLAGLGGHGHRAWWRAAAEVSQSSQITLRWRYTTDARYTGRGISLDGVKVTERGRILLDSEHNPPTFAATGWKLSAR</sequence>
<dbReference type="Pfam" id="PF00144">
    <property type="entry name" value="Beta-lactamase"/>
    <property type="match status" value="1"/>
</dbReference>
<comment type="caution">
    <text evidence="3">The sequence shown here is derived from an EMBL/GenBank/DDBJ whole genome shotgun (WGS) entry which is preliminary data.</text>
</comment>
<dbReference type="PANTHER" id="PTHR43283">
    <property type="entry name" value="BETA-LACTAMASE-RELATED"/>
    <property type="match status" value="1"/>
</dbReference>
<gene>
    <name evidence="3" type="ORF">HDA45_003594</name>
</gene>
<reference evidence="3 4" key="1">
    <citation type="submission" date="2020-08" db="EMBL/GenBank/DDBJ databases">
        <title>Sequencing the genomes of 1000 actinobacteria strains.</title>
        <authorList>
            <person name="Klenk H.-P."/>
        </authorList>
    </citation>
    <scope>NUCLEOTIDE SEQUENCE [LARGE SCALE GENOMIC DNA]</scope>
    <source>
        <strain evidence="3 4">DSM 45272</strain>
    </source>
</reference>
<dbReference type="InterPro" id="IPR050789">
    <property type="entry name" value="Diverse_Enzym_Activities"/>
</dbReference>
<dbReference type="AlphaFoldDB" id="A0A841B2E9"/>